<accession>A0ABY9QSJ4</accession>
<keyword evidence="2" id="KW-1185">Reference proteome</keyword>
<dbReference type="Proteomes" id="UP001183127">
    <property type="component" value="Chromosome"/>
</dbReference>
<proteinExistence type="predicted"/>
<dbReference type="RefSeq" id="WP_011535639.1">
    <property type="nucleotide sequence ID" value="NZ_CP132921.1"/>
</dbReference>
<organism evidence="1 2">
    <name type="scientific">Pseudomonas entomophila</name>
    <dbReference type="NCBI Taxonomy" id="312306"/>
    <lineage>
        <taxon>Bacteria</taxon>
        <taxon>Pseudomonadati</taxon>
        <taxon>Pseudomonadota</taxon>
        <taxon>Gammaproteobacteria</taxon>
        <taxon>Pseudomonadales</taxon>
        <taxon>Pseudomonadaceae</taxon>
        <taxon>Pseudomonas</taxon>
    </lineage>
</organism>
<name>A0ABY9QSJ4_9PSED</name>
<dbReference type="EMBL" id="CP132921">
    <property type="protein sequence ID" value="WMW07013.1"/>
    <property type="molecule type" value="Genomic_DNA"/>
</dbReference>
<sequence length="98" mass="11277">MNNDLIDDFVAKWLDFSLQIRERQGVNEELYQDLMDLLERIGLELEGKDYIPKGLAEIFLDMWGAMTCCAELYDSKGSDRIYLAADHLAQQARVVCTN</sequence>
<evidence type="ECO:0000313" key="1">
    <source>
        <dbReference type="EMBL" id="WMW07013.1"/>
    </source>
</evidence>
<gene>
    <name evidence="1" type="ORF">RAH46_06665</name>
</gene>
<reference evidence="1 2" key="1">
    <citation type="submission" date="2023-08" db="EMBL/GenBank/DDBJ databases">
        <title>Complete Genome Sequence of Pseudomonas entomophila TVIN A01.</title>
        <authorList>
            <person name="Shelke T."/>
            <person name="Mahar N.S."/>
            <person name="Gupta I."/>
            <person name="Gupta V."/>
        </authorList>
    </citation>
    <scope>NUCLEOTIDE SEQUENCE [LARGE SCALE GENOMIC DNA]</scope>
    <source>
        <strain evidence="1 2">TVIN-A01</strain>
    </source>
</reference>
<dbReference type="GeneID" id="32807577"/>
<evidence type="ECO:0000313" key="2">
    <source>
        <dbReference type="Proteomes" id="UP001183127"/>
    </source>
</evidence>
<protein>
    <submittedName>
        <fullName evidence="1">Uncharacterized protein</fullName>
    </submittedName>
</protein>